<gene>
    <name evidence="1" type="ORF">Nkreftii_004074</name>
</gene>
<evidence type="ECO:0000313" key="1">
    <source>
        <dbReference type="EMBL" id="QPD06300.1"/>
    </source>
</evidence>
<dbReference type="Proteomes" id="UP000593737">
    <property type="component" value="Chromosome"/>
</dbReference>
<protein>
    <submittedName>
        <fullName evidence="1">Uncharacterized protein</fullName>
    </submittedName>
</protein>
<dbReference type="AlphaFoldDB" id="A0A7S8J2N3"/>
<dbReference type="KEGG" id="nkf:Nkreftii_004074"/>
<name>A0A7S8J2N3_9BACT</name>
<evidence type="ECO:0000313" key="2">
    <source>
        <dbReference type="Proteomes" id="UP000593737"/>
    </source>
</evidence>
<proteinExistence type="predicted"/>
<reference evidence="1 2" key="1">
    <citation type="journal article" date="2020" name="ISME J.">
        <title>Enrichment and physiological characterization of a novel comammox Nitrospira indicates ammonium inhibition of complete nitrification.</title>
        <authorList>
            <person name="Sakoula D."/>
            <person name="Koch H."/>
            <person name="Frank J."/>
            <person name="Jetten M.S.M."/>
            <person name="van Kessel M.A.H.J."/>
            <person name="Lucker S."/>
        </authorList>
    </citation>
    <scope>NUCLEOTIDE SEQUENCE [LARGE SCALE GENOMIC DNA]</scope>
    <source>
        <strain evidence="1">Comreactor17</strain>
    </source>
</reference>
<accession>A0A7S8J2N3</accession>
<sequence>MDMSLVLLIAVGLLACGMATGLYQTATVVVRRRAVRVHKTSKK</sequence>
<organism evidence="1 2">
    <name type="scientific">Candidatus Nitrospira kreftii</name>
    <dbReference type="NCBI Taxonomy" id="2652173"/>
    <lineage>
        <taxon>Bacteria</taxon>
        <taxon>Pseudomonadati</taxon>
        <taxon>Nitrospirota</taxon>
        <taxon>Nitrospiria</taxon>
        <taxon>Nitrospirales</taxon>
        <taxon>Nitrospiraceae</taxon>
        <taxon>Nitrospira</taxon>
    </lineage>
</organism>
<dbReference type="EMBL" id="CP047423">
    <property type="protein sequence ID" value="QPD06300.1"/>
    <property type="molecule type" value="Genomic_DNA"/>
</dbReference>